<protein>
    <submittedName>
        <fullName evidence="1">Uncharacterized protein</fullName>
    </submittedName>
</protein>
<name>A0A212K8H9_9PROT</name>
<gene>
    <name evidence="1" type="ORF">KL86APRO_12302</name>
</gene>
<accession>A0A212K8H9</accession>
<dbReference type="AlphaFoldDB" id="A0A212K8H9"/>
<organism evidence="1">
    <name type="scientific">uncultured Alphaproteobacteria bacterium</name>
    <dbReference type="NCBI Taxonomy" id="91750"/>
    <lineage>
        <taxon>Bacteria</taxon>
        <taxon>Pseudomonadati</taxon>
        <taxon>Pseudomonadota</taxon>
        <taxon>Alphaproteobacteria</taxon>
        <taxon>environmental samples</taxon>
    </lineage>
</organism>
<proteinExistence type="predicted"/>
<evidence type="ECO:0000313" key="1">
    <source>
        <dbReference type="EMBL" id="SBW07908.1"/>
    </source>
</evidence>
<reference evidence="1" key="1">
    <citation type="submission" date="2016-04" db="EMBL/GenBank/DDBJ databases">
        <authorList>
            <person name="Evans L.H."/>
            <person name="Alamgir A."/>
            <person name="Owens N."/>
            <person name="Weber N.D."/>
            <person name="Virtaneva K."/>
            <person name="Barbian K."/>
            <person name="Babar A."/>
            <person name="Rosenke K."/>
        </authorList>
    </citation>
    <scope>NUCLEOTIDE SEQUENCE</scope>
    <source>
        <strain evidence="1">86</strain>
    </source>
</reference>
<dbReference type="EMBL" id="FLUO01000001">
    <property type="protein sequence ID" value="SBW07908.1"/>
    <property type="molecule type" value="Genomic_DNA"/>
</dbReference>
<sequence length="208" mass="23416">MTPDEPADARPTRLSEDEIRALAVDDIVARLRLVRTRYHMPDTSAFVRYLPRFDPDPEDLSVKIDPYTEKHVSADQTGTFSLAELVTELELAYITVHVFPNRQARDYFIAGMDGILRQVEFIGGRFEWSRLWLTTGTANIGVPIAVFLGQRAAINGRPSVSLIDHRFQVKGRMAYRAVGGSGQHVGEEFFPAGEAEHDFMNLAREPRA</sequence>